<dbReference type="EMBL" id="JAHESD010000139">
    <property type="protein sequence ID" value="MBT1706534.1"/>
    <property type="molecule type" value="Genomic_DNA"/>
</dbReference>
<dbReference type="Proteomes" id="UP000772618">
    <property type="component" value="Unassembled WGS sequence"/>
</dbReference>
<keyword evidence="2" id="KW-1185">Reference proteome</keyword>
<sequence>MNQHHLKFKLAILLSVLTFNVYSQHSYTICKVDSSSSRVFVHTTRQYLNNLDNVKEVVRHIESKYSYFKDLEISFFDDKTNCGYQAEEVKITTDSLVDITIKNVRAHWFAEYNSKKKKIKYFRDDGSMAVKHFYYLKNE</sequence>
<protein>
    <submittedName>
        <fullName evidence="1">Uncharacterized protein</fullName>
    </submittedName>
</protein>
<reference evidence="1 2" key="1">
    <citation type="submission" date="2021-05" db="EMBL/GenBank/DDBJ databases">
        <title>A Polyphasic approach of four new species of the genus Ohtaekwangia: Ohtaekwangia histidinii sp. nov., Ohtaekwangia cretensis sp. nov., Ohtaekwangia indiensis sp. nov., Ohtaekwangia reichenbachii sp. nov. from diverse environment.</title>
        <authorList>
            <person name="Octaviana S."/>
        </authorList>
    </citation>
    <scope>NUCLEOTIDE SEQUENCE [LARGE SCALE GENOMIC DNA]</scope>
    <source>
        <strain evidence="1 2">PWU20</strain>
    </source>
</reference>
<accession>A0ABS5W0N8</accession>
<evidence type="ECO:0000313" key="1">
    <source>
        <dbReference type="EMBL" id="MBT1706534.1"/>
    </source>
</evidence>
<organism evidence="1 2">
    <name type="scientific">Chryseosolibacter indicus</name>
    <dbReference type="NCBI Taxonomy" id="2782351"/>
    <lineage>
        <taxon>Bacteria</taxon>
        <taxon>Pseudomonadati</taxon>
        <taxon>Bacteroidota</taxon>
        <taxon>Cytophagia</taxon>
        <taxon>Cytophagales</taxon>
        <taxon>Chryseotaleaceae</taxon>
        <taxon>Chryseosolibacter</taxon>
    </lineage>
</organism>
<name>A0ABS5W0N8_9BACT</name>
<proteinExistence type="predicted"/>
<comment type="caution">
    <text evidence="1">The sequence shown here is derived from an EMBL/GenBank/DDBJ whole genome shotgun (WGS) entry which is preliminary data.</text>
</comment>
<dbReference type="RefSeq" id="WP_254157957.1">
    <property type="nucleotide sequence ID" value="NZ_JAHESD010000139.1"/>
</dbReference>
<evidence type="ECO:0000313" key="2">
    <source>
        <dbReference type="Proteomes" id="UP000772618"/>
    </source>
</evidence>
<gene>
    <name evidence="1" type="ORF">KK060_24890</name>
</gene>